<gene>
    <name evidence="2" type="ORF">D0Y65_039486</name>
</gene>
<feature type="compositionally biased region" description="Basic and acidic residues" evidence="1">
    <location>
        <begin position="23"/>
        <end position="38"/>
    </location>
</feature>
<evidence type="ECO:0000313" key="2">
    <source>
        <dbReference type="EMBL" id="RZB70250.1"/>
    </source>
</evidence>
<proteinExistence type="predicted"/>
<name>A0A445H951_GLYSO</name>
<keyword evidence="3" id="KW-1185">Reference proteome</keyword>
<dbReference type="PANTHER" id="PTHR34660:SF7">
    <property type="entry name" value="DNA LIGASE-LIKE PROTEIN"/>
    <property type="match status" value="1"/>
</dbReference>
<dbReference type="SMR" id="A0A445H951"/>
<feature type="compositionally biased region" description="Basic and acidic residues" evidence="1">
    <location>
        <begin position="143"/>
        <end position="156"/>
    </location>
</feature>
<organism evidence="2 3">
    <name type="scientific">Glycine soja</name>
    <name type="common">Wild soybean</name>
    <dbReference type="NCBI Taxonomy" id="3848"/>
    <lineage>
        <taxon>Eukaryota</taxon>
        <taxon>Viridiplantae</taxon>
        <taxon>Streptophyta</taxon>
        <taxon>Embryophyta</taxon>
        <taxon>Tracheophyta</taxon>
        <taxon>Spermatophyta</taxon>
        <taxon>Magnoliopsida</taxon>
        <taxon>eudicotyledons</taxon>
        <taxon>Gunneridae</taxon>
        <taxon>Pentapetalae</taxon>
        <taxon>rosids</taxon>
        <taxon>fabids</taxon>
        <taxon>Fabales</taxon>
        <taxon>Fabaceae</taxon>
        <taxon>Papilionoideae</taxon>
        <taxon>50 kb inversion clade</taxon>
        <taxon>NPAAA clade</taxon>
        <taxon>indigoferoid/millettioid clade</taxon>
        <taxon>Phaseoleae</taxon>
        <taxon>Glycine</taxon>
        <taxon>Glycine subgen. Soja</taxon>
    </lineage>
</organism>
<dbReference type="PANTHER" id="PTHR34660">
    <property type="entry name" value="MYB-LIKE PROTEIN X"/>
    <property type="match status" value="1"/>
</dbReference>
<accession>A0A445H951</accession>
<feature type="compositionally biased region" description="Basic residues" evidence="1">
    <location>
        <begin position="39"/>
        <end position="59"/>
    </location>
</feature>
<comment type="caution">
    <text evidence="2">The sequence shown here is derived from an EMBL/GenBank/DDBJ whole genome shotgun (WGS) entry which is preliminary data.</text>
</comment>
<sequence length="518" mass="57588">MSRCFPFPPPGYRARGEALIKSIKLREEMEKAEKDRREKKEKKREKKERKREKKEKKERRKAEKERKLKDGASACPGTDDGKKFKLINELKETKADGKLQKGEDSENEQHERSGITEELDLPVTSVEPCCLSDCTQSSKRKRSSPESTHDHGEEGSAIKIRLPLRKHREPEELKSKSKFQAGCSSGSVGETANSFTKTTLGSDRQSQCLRITELNRVLGNSDSRHGKAMQNSVHGDVVVTKNTIGSNRQSQCHRTTEPKHVIGNSGKVMQNSVHGDAAVIKNTIGSDRQSQCLRTTEPKRVLGNSGKVMQNSVHGDAAVIKNSIGSDCQSQCLGTTVPKRVLGNSVKAMQAVHGDAVVTKKNLGSDQYLRVTEPKRVLGNSDSRNGKAKQNPVHGDAVVTKNTFGSDHQLKSLEITEPKRILGNSDSKHCKALQNLVPGSQKVESLYESLLQIPPLTYDGLDSVYDDWLFSSEPKESRPVSKKQKCDSDVFQLSNSMWPRAQYLPEVEVYALPYAVPF</sequence>
<feature type="compositionally biased region" description="Basic and acidic residues" evidence="1">
    <location>
        <begin position="79"/>
        <end position="115"/>
    </location>
</feature>
<feature type="region of interest" description="Disordered" evidence="1">
    <location>
        <begin position="23"/>
        <end position="119"/>
    </location>
</feature>
<dbReference type="EMBL" id="QZWG01000014">
    <property type="protein sequence ID" value="RZB70250.1"/>
    <property type="molecule type" value="Genomic_DNA"/>
</dbReference>
<dbReference type="AlphaFoldDB" id="A0A445H951"/>
<feature type="compositionally biased region" description="Polar residues" evidence="1">
    <location>
        <begin position="182"/>
        <end position="200"/>
    </location>
</feature>
<feature type="compositionally biased region" description="Basic and acidic residues" evidence="1">
    <location>
        <begin position="60"/>
        <end position="70"/>
    </location>
</feature>
<evidence type="ECO:0000313" key="3">
    <source>
        <dbReference type="Proteomes" id="UP000289340"/>
    </source>
</evidence>
<feature type="region of interest" description="Disordered" evidence="1">
    <location>
        <begin position="134"/>
        <end position="200"/>
    </location>
</feature>
<reference evidence="2 3" key="1">
    <citation type="submission" date="2018-09" db="EMBL/GenBank/DDBJ databases">
        <title>A high-quality reference genome of wild soybean provides a powerful tool to mine soybean genomes.</title>
        <authorList>
            <person name="Xie M."/>
            <person name="Chung C.Y.L."/>
            <person name="Li M.-W."/>
            <person name="Wong F.-L."/>
            <person name="Chan T.-F."/>
            <person name="Lam H.-M."/>
        </authorList>
    </citation>
    <scope>NUCLEOTIDE SEQUENCE [LARGE SCALE GENOMIC DNA]</scope>
    <source>
        <strain evidence="3">cv. W05</strain>
        <tissue evidence="2">Hypocotyl of etiolated seedlings</tissue>
    </source>
</reference>
<evidence type="ECO:0000256" key="1">
    <source>
        <dbReference type="SAM" id="MobiDB-lite"/>
    </source>
</evidence>
<protein>
    <submittedName>
        <fullName evidence="2">Uncharacterized protein</fullName>
    </submittedName>
</protein>
<dbReference type="Proteomes" id="UP000289340">
    <property type="component" value="Chromosome 14"/>
</dbReference>
<dbReference type="Gramene" id="XM_028342849.1">
    <property type="protein sequence ID" value="XP_028198650.1"/>
    <property type="gene ID" value="LOC114383224"/>
</dbReference>